<dbReference type="InterPro" id="IPR036457">
    <property type="entry name" value="PPM-type-like_dom_sf"/>
</dbReference>
<dbReference type="InterPro" id="IPR029016">
    <property type="entry name" value="GAF-like_dom_sf"/>
</dbReference>
<evidence type="ECO:0000313" key="4">
    <source>
        <dbReference type="EMBL" id="MFC1415825.1"/>
    </source>
</evidence>
<reference evidence="4 5" key="1">
    <citation type="submission" date="2024-09" db="EMBL/GenBank/DDBJ databases">
        <authorList>
            <person name="Lee S.D."/>
        </authorList>
    </citation>
    <scope>NUCLEOTIDE SEQUENCE [LARGE SCALE GENOMIC DNA]</scope>
    <source>
        <strain evidence="4 5">N8-3</strain>
    </source>
</reference>
<dbReference type="Gene3D" id="3.60.40.10">
    <property type="entry name" value="PPM-type phosphatase domain"/>
    <property type="match status" value="1"/>
</dbReference>
<dbReference type="InterPro" id="IPR003018">
    <property type="entry name" value="GAF"/>
</dbReference>
<dbReference type="Proteomes" id="UP001592531">
    <property type="component" value="Unassembled WGS sequence"/>
</dbReference>
<evidence type="ECO:0000313" key="5">
    <source>
        <dbReference type="Proteomes" id="UP001592531"/>
    </source>
</evidence>
<dbReference type="EC" id="3.1.3.16" evidence="4"/>
<dbReference type="SUPFAM" id="SSF55781">
    <property type="entry name" value="GAF domain-like"/>
    <property type="match status" value="1"/>
</dbReference>
<organism evidence="4 5">
    <name type="scientific">Streptacidiphilus cavernicola</name>
    <dbReference type="NCBI Taxonomy" id="3342716"/>
    <lineage>
        <taxon>Bacteria</taxon>
        <taxon>Bacillati</taxon>
        <taxon>Actinomycetota</taxon>
        <taxon>Actinomycetes</taxon>
        <taxon>Kitasatosporales</taxon>
        <taxon>Streptomycetaceae</taxon>
        <taxon>Streptacidiphilus</taxon>
    </lineage>
</organism>
<keyword evidence="1 4" id="KW-0378">Hydrolase</keyword>
<dbReference type="Gene3D" id="3.30.450.40">
    <property type="match status" value="1"/>
</dbReference>
<dbReference type="Pfam" id="PF01590">
    <property type="entry name" value="GAF"/>
    <property type="match status" value="1"/>
</dbReference>
<dbReference type="EMBL" id="JBHFAB010000002">
    <property type="protein sequence ID" value="MFC1415825.1"/>
    <property type="molecule type" value="Genomic_DNA"/>
</dbReference>
<evidence type="ECO:0000256" key="1">
    <source>
        <dbReference type="ARBA" id="ARBA00022801"/>
    </source>
</evidence>
<dbReference type="InterPro" id="IPR052016">
    <property type="entry name" value="Bact_Sigma-Reg"/>
</dbReference>
<dbReference type="RefSeq" id="WP_380532187.1">
    <property type="nucleotide sequence ID" value="NZ_JBHFAB010000002.1"/>
</dbReference>
<comment type="caution">
    <text evidence="4">The sequence shown here is derived from an EMBL/GenBank/DDBJ whole genome shotgun (WGS) entry which is preliminary data.</text>
</comment>
<dbReference type="PANTHER" id="PTHR43156">
    <property type="entry name" value="STAGE II SPORULATION PROTEIN E-RELATED"/>
    <property type="match status" value="1"/>
</dbReference>
<name>A0ABV6VQ02_9ACTN</name>
<accession>A0ABV6VQ02</accession>
<dbReference type="SMART" id="SM00331">
    <property type="entry name" value="PP2C_SIG"/>
    <property type="match status" value="1"/>
</dbReference>
<feature type="domain" description="PPM-type phosphatase" evidence="3">
    <location>
        <begin position="216"/>
        <end position="442"/>
    </location>
</feature>
<evidence type="ECO:0000259" key="3">
    <source>
        <dbReference type="SMART" id="SM00331"/>
    </source>
</evidence>
<feature type="domain" description="GAF" evidence="2">
    <location>
        <begin position="45"/>
        <end position="191"/>
    </location>
</feature>
<dbReference type="SMART" id="SM00065">
    <property type="entry name" value="GAF"/>
    <property type="match status" value="1"/>
</dbReference>
<dbReference type="PANTHER" id="PTHR43156:SF2">
    <property type="entry name" value="STAGE II SPORULATION PROTEIN E"/>
    <property type="match status" value="1"/>
</dbReference>
<dbReference type="GO" id="GO:0004722">
    <property type="term" value="F:protein serine/threonine phosphatase activity"/>
    <property type="evidence" value="ECO:0007669"/>
    <property type="project" value="UniProtKB-EC"/>
</dbReference>
<keyword evidence="5" id="KW-1185">Reference proteome</keyword>
<dbReference type="InterPro" id="IPR001932">
    <property type="entry name" value="PPM-type_phosphatase-like_dom"/>
</dbReference>
<gene>
    <name evidence="4" type="ORF">ACEZDE_04070</name>
</gene>
<sequence>MGRARVRVSAVVDFPGGTRGDGLPAVLSDARRLAAVRATGLLDTGPEDAFDDLAQVAAAVAGVDRAFITLVDDRRSFWKSCVGVDATDLADRQNPAHESFCYFVVGLGDRFVVADVANDPRTREHPSVGPMKIGAWAGCPILAPGGEVLGSFCVIDETPHPWEPAELATLGTLARSVGNEIHLRQSLATSQAALHVSDQLARSLQDSFLPPALRPVPGLEAAASYLAATSVGKGTVVGDFYDLHHATGPWWAVVMGDVCGKGVEAAKVTSLARYTLRADAGDHLSPAVILDRLNSAMIDQRSTRFLTAAYATFRTTPTGVSGTLCLGGHPPALVRRADGQVEPLGVPGTLLGVLPEVHLTDTGFHLAPGDLVLLYTDGATEAHPRPEARGPRGMFGEDGLARALSATHGLDPADTIAHIAAALSAHSNGWASDDTALLAMRAPLAG</sequence>
<protein>
    <submittedName>
        <fullName evidence="4">PP2C family protein-serine/threonine phosphatase</fullName>
        <ecNumber evidence="4">3.1.3.16</ecNumber>
    </submittedName>
</protein>
<proteinExistence type="predicted"/>
<evidence type="ECO:0000259" key="2">
    <source>
        <dbReference type="SMART" id="SM00065"/>
    </source>
</evidence>
<dbReference type="Pfam" id="PF07228">
    <property type="entry name" value="SpoIIE"/>
    <property type="match status" value="1"/>
</dbReference>